<name>A0A4V2NTT0_9BACI</name>
<dbReference type="AlphaFoldDB" id="A0A4V2NTT0"/>
<accession>A0A4V2NTT0</accession>
<keyword evidence="2" id="KW-1185">Reference proteome</keyword>
<evidence type="ECO:0000313" key="1">
    <source>
        <dbReference type="EMBL" id="TCJ01482.1"/>
    </source>
</evidence>
<organism evidence="1 2">
    <name type="scientific">Cytobacillus praedii</name>
    <dbReference type="NCBI Taxonomy" id="1742358"/>
    <lineage>
        <taxon>Bacteria</taxon>
        <taxon>Bacillati</taxon>
        <taxon>Bacillota</taxon>
        <taxon>Bacilli</taxon>
        <taxon>Bacillales</taxon>
        <taxon>Bacillaceae</taxon>
        <taxon>Cytobacillus</taxon>
    </lineage>
</organism>
<evidence type="ECO:0000313" key="2">
    <source>
        <dbReference type="Proteomes" id="UP000293846"/>
    </source>
</evidence>
<sequence>MYVIIDEDYRILAFTNTFKRTQYGNIETDSFVLGMPNAIIHEIGEVPEDVEPLTHCYNPEEGFYPYVEPQPEPEKKSDIEILKEESEALKKENAMLQMSVMELSTYSALQDERLQGQEQAILELSMLVGGGGA</sequence>
<dbReference type="OrthoDB" id="10007388at2"/>
<proteinExistence type="predicted"/>
<comment type="caution">
    <text evidence="1">The sequence shown here is derived from an EMBL/GenBank/DDBJ whole genome shotgun (WGS) entry which is preliminary data.</text>
</comment>
<gene>
    <name evidence="1" type="ORF">E0Y62_23695</name>
</gene>
<dbReference type="Proteomes" id="UP000293846">
    <property type="component" value="Unassembled WGS sequence"/>
</dbReference>
<protein>
    <submittedName>
        <fullName evidence="1">Uncharacterized protein</fullName>
    </submittedName>
</protein>
<dbReference type="RefSeq" id="WP_131238668.1">
    <property type="nucleotide sequence ID" value="NZ_SJTH01000060.1"/>
</dbReference>
<reference evidence="1 2" key="1">
    <citation type="submission" date="2019-03" db="EMBL/GenBank/DDBJ databases">
        <authorList>
            <person name="Jensen L."/>
            <person name="Storgaard J."/>
            <person name="Sulaj E."/>
            <person name="Schramm A."/>
            <person name="Marshall I.P.G."/>
        </authorList>
    </citation>
    <scope>NUCLEOTIDE SEQUENCE [LARGE SCALE GENOMIC DNA]</scope>
    <source>
        <strain evidence="1 2">2017H2G3</strain>
    </source>
</reference>
<dbReference type="EMBL" id="SJTH01000060">
    <property type="protein sequence ID" value="TCJ01482.1"/>
    <property type="molecule type" value="Genomic_DNA"/>
</dbReference>